<keyword evidence="7 8" id="KW-0544">Nucleosome core</keyword>
<evidence type="ECO:0000256" key="2">
    <source>
        <dbReference type="ARBA" id="ARBA00004286"/>
    </source>
</evidence>
<name>A0A7S1LFH7_NEODS</name>
<dbReference type="CDD" id="cd22912">
    <property type="entry name" value="HFD_H4"/>
    <property type="match status" value="1"/>
</dbReference>
<protein>
    <recommendedName>
        <fullName evidence="8">Histone H4</fullName>
    </recommendedName>
</protein>
<dbReference type="AlphaFoldDB" id="A0A7S1LFH7"/>
<keyword evidence="4 8" id="KW-0158">Chromosome</keyword>
<organism evidence="9">
    <name type="scientific">Neobodo designis</name>
    <name type="common">Flagellated protozoan</name>
    <name type="synonym">Bodo designis</name>
    <dbReference type="NCBI Taxonomy" id="312471"/>
    <lineage>
        <taxon>Eukaryota</taxon>
        <taxon>Discoba</taxon>
        <taxon>Euglenozoa</taxon>
        <taxon>Kinetoplastea</taxon>
        <taxon>Metakinetoplastina</taxon>
        <taxon>Neobodonida</taxon>
        <taxon>Neobodo</taxon>
    </lineage>
</organism>
<evidence type="ECO:0000256" key="7">
    <source>
        <dbReference type="ARBA" id="ARBA00023269"/>
    </source>
</evidence>
<evidence type="ECO:0000256" key="8">
    <source>
        <dbReference type="RuleBase" id="RU000528"/>
    </source>
</evidence>
<dbReference type="InterPro" id="IPR001951">
    <property type="entry name" value="Histone_H4"/>
</dbReference>
<dbReference type="EMBL" id="HBGF01012169">
    <property type="protein sequence ID" value="CAD9102672.1"/>
    <property type="molecule type" value="Transcribed_RNA"/>
</dbReference>
<accession>A0A7S1LFH7</accession>
<dbReference type="GO" id="GO:0000786">
    <property type="term" value="C:nucleosome"/>
    <property type="evidence" value="ECO:0007669"/>
    <property type="project" value="UniProtKB-KW"/>
</dbReference>
<dbReference type="SMART" id="SM00417">
    <property type="entry name" value="H4"/>
    <property type="match status" value="1"/>
</dbReference>
<comment type="similarity">
    <text evidence="3 8">Belongs to the histone H4 family.</text>
</comment>
<evidence type="ECO:0000256" key="3">
    <source>
        <dbReference type="ARBA" id="ARBA00006564"/>
    </source>
</evidence>
<gene>
    <name evidence="9" type="ORF">NDES1114_LOCUS8100</name>
</gene>
<keyword evidence="5 8" id="KW-0238">DNA-binding</keyword>
<evidence type="ECO:0000256" key="6">
    <source>
        <dbReference type="ARBA" id="ARBA00023242"/>
    </source>
</evidence>
<dbReference type="GO" id="GO:0005634">
    <property type="term" value="C:nucleus"/>
    <property type="evidence" value="ECO:0007669"/>
    <property type="project" value="UniProtKB-SubCell"/>
</dbReference>
<dbReference type="Gene3D" id="1.10.20.10">
    <property type="entry name" value="Histone, subunit A"/>
    <property type="match status" value="1"/>
</dbReference>
<comment type="subunit">
    <text evidence="8">The nucleosome is a histone octamer containing two molecules each of H2A, H2B, H3 and H4 assembled in one H3-H4 heterotetramer and two H2A-H2B heterodimers. The octamer wraps approximately 147 bp of DNA.</text>
</comment>
<evidence type="ECO:0000256" key="4">
    <source>
        <dbReference type="ARBA" id="ARBA00022454"/>
    </source>
</evidence>
<dbReference type="PRINTS" id="PR00623">
    <property type="entry name" value="HISTONEH4"/>
</dbReference>
<dbReference type="GO" id="GO:0003677">
    <property type="term" value="F:DNA binding"/>
    <property type="evidence" value="ECO:0007669"/>
    <property type="project" value="UniProtKB-KW"/>
</dbReference>
<sequence>MAKGKSASKAVSGKRVKKVLANNAKGITKGAIRRLARRAGSRRLSGLIYDEVRSTLKGFVERTVSAAVAYTEHARKRTVTTGAVVAALKKNGRMLYGY</sequence>
<dbReference type="GO" id="GO:0046982">
    <property type="term" value="F:protein heterodimerization activity"/>
    <property type="evidence" value="ECO:0007669"/>
    <property type="project" value="InterPro"/>
</dbReference>
<dbReference type="SUPFAM" id="SSF47113">
    <property type="entry name" value="Histone-fold"/>
    <property type="match status" value="1"/>
</dbReference>
<reference evidence="9" key="1">
    <citation type="submission" date="2021-01" db="EMBL/GenBank/DDBJ databases">
        <authorList>
            <person name="Corre E."/>
            <person name="Pelletier E."/>
            <person name="Niang G."/>
            <person name="Scheremetjew M."/>
            <person name="Finn R."/>
            <person name="Kale V."/>
            <person name="Holt S."/>
            <person name="Cochrane G."/>
            <person name="Meng A."/>
            <person name="Brown T."/>
            <person name="Cohen L."/>
        </authorList>
    </citation>
    <scope>NUCLEOTIDE SEQUENCE</scope>
    <source>
        <strain evidence="9">CCAP 1951/1</strain>
    </source>
</reference>
<evidence type="ECO:0000256" key="1">
    <source>
        <dbReference type="ARBA" id="ARBA00004123"/>
    </source>
</evidence>
<proteinExistence type="inferred from homology"/>
<dbReference type="InterPro" id="IPR009072">
    <property type="entry name" value="Histone-fold"/>
</dbReference>
<evidence type="ECO:0000313" key="9">
    <source>
        <dbReference type="EMBL" id="CAD9102672.1"/>
    </source>
</evidence>
<dbReference type="GO" id="GO:0030527">
    <property type="term" value="F:structural constituent of chromatin"/>
    <property type="evidence" value="ECO:0007669"/>
    <property type="project" value="InterPro"/>
</dbReference>
<keyword evidence="6 8" id="KW-0539">Nucleus</keyword>
<comment type="subcellular location">
    <subcellularLocation>
        <location evidence="2">Chromosome</location>
    </subcellularLocation>
    <subcellularLocation>
        <location evidence="1">Nucleus</location>
    </subcellularLocation>
</comment>
<comment type="function">
    <text evidence="8">Core component of nucleosome. Nucleosomes wrap and compact DNA into chromatin, limiting DNA accessibility to the cellular machineries which require DNA as a template. Histones thereby play a central role in transcription regulation, DNA repair, DNA replication and chromosomal stability. DNA accessibility is regulated via a complex set of post-translational modifications of histones, also called histone code, and nucleosome remodeling.</text>
</comment>
<dbReference type="PANTHER" id="PTHR10484">
    <property type="entry name" value="HISTONE H4"/>
    <property type="match status" value="1"/>
</dbReference>
<evidence type="ECO:0000256" key="5">
    <source>
        <dbReference type="ARBA" id="ARBA00023125"/>
    </source>
</evidence>